<keyword evidence="3" id="KW-1185">Reference proteome</keyword>
<dbReference type="AlphaFoldDB" id="A0AAD7I5L0"/>
<evidence type="ECO:0008006" key="4">
    <source>
        <dbReference type="Google" id="ProtNLM"/>
    </source>
</evidence>
<organism evidence="2 3">
    <name type="scientific">Mycena maculata</name>
    <dbReference type="NCBI Taxonomy" id="230809"/>
    <lineage>
        <taxon>Eukaryota</taxon>
        <taxon>Fungi</taxon>
        <taxon>Dikarya</taxon>
        <taxon>Basidiomycota</taxon>
        <taxon>Agaricomycotina</taxon>
        <taxon>Agaricomycetes</taxon>
        <taxon>Agaricomycetidae</taxon>
        <taxon>Agaricales</taxon>
        <taxon>Marasmiineae</taxon>
        <taxon>Mycenaceae</taxon>
        <taxon>Mycena</taxon>
    </lineage>
</organism>
<proteinExistence type="predicted"/>
<evidence type="ECO:0000313" key="2">
    <source>
        <dbReference type="EMBL" id="KAJ7735645.1"/>
    </source>
</evidence>
<evidence type="ECO:0000313" key="3">
    <source>
        <dbReference type="Proteomes" id="UP001215280"/>
    </source>
</evidence>
<dbReference type="GO" id="GO:0016491">
    <property type="term" value="F:oxidoreductase activity"/>
    <property type="evidence" value="ECO:0007669"/>
    <property type="project" value="UniProtKB-KW"/>
</dbReference>
<dbReference type="Proteomes" id="UP001215280">
    <property type="component" value="Unassembled WGS sequence"/>
</dbReference>
<gene>
    <name evidence="2" type="ORF">DFH07DRAFT_843487</name>
</gene>
<dbReference type="PANTHER" id="PTHR43157:SF31">
    <property type="entry name" value="PHOSPHATIDYLINOSITOL-GLYCAN BIOSYNTHESIS CLASS F PROTEIN"/>
    <property type="match status" value="1"/>
</dbReference>
<sequence length="340" mass="37152">MGQLASVLVTAFYDQLFAKLPTIDADLTGRTFLISGSNTGIGLAAAIHLARLKALHLVLAVRDLKKGAKAKEDIIAQTNFEGIIDVWELDLSKFDGVKGFAEKANTNLRRLDGAILNAGINSTRWVTTPDGYEQILQVNGIATGLLCVLLLPLLQATSRLPSPHPDASVQMLPHLTITGSEAHFLPKFREKLAPNVLEALNVTSPATLPERYGLSKLFDVFIAREIAQLPRAEGVVVNVVSPGMVRTDIWNDEINNRGKIFSSIFRSISLPTSEGALNLIYAVLTPTPPGAFIGQCQLRPKHIPSWVLTKEGLRVQKKVWDEMVDIWRGVSPDVDNIVQV</sequence>
<dbReference type="PRINTS" id="PR00081">
    <property type="entry name" value="GDHRDH"/>
</dbReference>
<reference evidence="2" key="1">
    <citation type="submission" date="2023-03" db="EMBL/GenBank/DDBJ databases">
        <title>Massive genome expansion in bonnet fungi (Mycena s.s.) driven by repeated elements and novel gene families across ecological guilds.</title>
        <authorList>
            <consortium name="Lawrence Berkeley National Laboratory"/>
            <person name="Harder C.B."/>
            <person name="Miyauchi S."/>
            <person name="Viragh M."/>
            <person name="Kuo A."/>
            <person name="Thoen E."/>
            <person name="Andreopoulos B."/>
            <person name="Lu D."/>
            <person name="Skrede I."/>
            <person name="Drula E."/>
            <person name="Henrissat B."/>
            <person name="Morin E."/>
            <person name="Kohler A."/>
            <person name="Barry K."/>
            <person name="LaButti K."/>
            <person name="Morin E."/>
            <person name="Salamov A."/>
            <person name="Lipzen A."/>
            <person name="Mereny Z."/>
            <person name="Hegedus B."/>
            <person name="Baldrian P."/>
            <person name="Stursova M."/>
            <person name="Weitz H."/>
            <person name="Taylor A."/>
            <person name="Grigoriev I.V."/>
            <person name="Nagy L.G."/>
            <person name="Martin F."/>
            <person name="Kauserud H."/>
        </authorList>
    </citation>
    <scope>NUCLEOTIDE SEQUENCE</scope>
    <source>
        <strain evidence="2">CBHHK188m</strain>
    </source>
</reference>
<dbReference type="InterPro" id="IPR002347">
    <property type="entry name" value="SDR_fam"/>
</dbReference>
<name>A0AAD7I5L0_9AGAR</name>
<evidence type="ECO:0000256" key="1">
    <source>
        <dbReference type="ARBA" id="ARBA00023002"/>
    </source>
</evidence>
<accession>A0AAD7I5L0</accession>
<keyword evidence="1" id="KW-0560">Oxidoreductase</keyword>
<dbReference type="InterPro" id="IPR036291">
    <property type="entry name" value="NAD(P)-bd_dom_sf"/>
</dbReference>
<dbReference type="Gene3D" id="3.40.50.720">
    <property type="entry name" value="NAD(P)-binding Rossmann-like Domain"/>
    <property type="match status" value="1"/>
</dbReference>
<dbReference type="PANTHER" id="PTHR43157">
    <property type="entry name" value="PHOSPHATIDYLINOSITOL-GLYCAN BIOSYNTHESIS CLASS F PROTEIN-RELATED"/>
    <property type="match status" value="1"/>
</dbReference>
<dbReference type="Pfam" id="PF00106">
    <property type="entry name" value="adh_short"/>
    <property type="match status" value="1"/>
</dbReference>
<dbReference type="EMBL" id="JARJLG010000153">
    <property type="protein sequence ID" value="KAJ7735645.1"/>
    <property type="molecule type" value="Genomic_DNA"/>
</dbReference>
<protein>
    <recommendedName>
        <fullName evidence="4">Short-chain dehydrogenase/reductase family protein</fullName>
    </recommendedName>
</protein>
<comment type="caution">
    <text evidence="2">The sequence shown here is derived from an EMBL/GenBank/DDBJ whole genome shotgun (WGS) entry which is preliminary data.</text>
</comment>
<dbReference type="SUPFAM" id="SSF51735">
    <property type="entry name" value="NAD(P)-binding Rossmann-fold domains"/>
    <property type="match status" value="1"/>
</dbReference>